<organism evidence="3">
    <name type="scientific">bioreactor metagenome</name>
    <dbReference type="NCBI Taxonomy" id="1076179"/>
    <lineage>
        <taxon>unclassified sequences</taxon>
        <taxon>metagenomes</taxon>
        <taxon>ecological metagenomes</taxon>
    </lineage>
</organism>
<dbReference type="SUPFAM" id="SSF53383">
    <property type="entry name" value="PLP-dependent transferases"/>
    <property type="match status" value="1"/>
</dbReference>
<dbReference type="Gene3D" id="3.40.640.10">
    <property type="entry name" value="Type I PLP-dependent aspartate aminotransferase-like (Major domain)"/>
    <property type="match status" value="1"/>
</dbReference>
<dbReference type="InterPro" id="IPR000192">
    <property type="entry name" value="Aminotrans_V_dom"/>
</dbReference>
<dbReference type="AlphaFoldDB" id="A0A644Y3U7"/>
<proteinExistence type="predicted"/>
<dbReference type="PANTHER" id="PTHR43586:SF15">
    <property type="entry name" value="BLR3095 PROTEIN"/>
    <property type="match status" value="1"/>
</dbReference>
<evidence type="ECO:0000259" key="2">
    <source>
        <dbReference type="Pfam" id="PF00266"/>
    </source>
</evidence>
<gene>
    <name evidence="3" type="primary">kynU_3</name>
    <name evidence="3" type="ORF">SDC9_69048</name>
</gene>
<reference evidence="3" key="1">
    <citation type="submission" date="2019-08" db="EMBL/GenBank/DDBJ databases">
        <authorList>
            <person name="Kucharzyk K."/>
            <person name="Murdoch R.W."/>
            <person name="Higgins S."/>
            <person name="Loffler F."/>
        </authorList>
    </citation>
    <scope>NUCLEOTIDE SEQUENCE</scope>
</reference>
<sequence>MRNFITVNDVEYALSRGETAICCGVDDVVTAAAKEFAQSKGITIRTGSTPPPAAQQPAASSAGSDRFAPAKPLPSRPVYRGVMSEAEIMRWREEFPILKNCVHAANCSVSAQSLSVRAAVNRYMDNWLTKGMDWDYWMEEIGRAKAEFAKLVGASPDEIFICSSVSDAVASVLSGLDYSGSRKRIVTTEIEFPTVGHVLLASAKRFGFDLRFIPAEGEEISLDAYEKHIDDQTLISFITHVYYRNGFKQDVARIADICHSKGSLVMIDAYQALGTTPIDVKKMHIDILASGCIKYLFGVPGITFVYINKDLATMLNPTITGWFGQVNPFSFEVRKLDYAMNSYRFDTGTPAALTSFAAGAGIKLANDIGQQGISERIDYLSEIALLKADQLGLKCVSPHDVRKKGGTTAIEIEMDSHHMEAILRDRDIIASSRGNVIRIAPHFYTLPHEVEFAFEQIRDIIDHGGH</sequence>
<dbReference type="Gene3D" id="3.90.1150.10">
    <property type="entry name" value="Aspartate Aminotransferase, domain 1"/>
    <property type="match status" value="1"/>
</dbReference>
<accession>A0A644Y3U7</accession>
<name>A0A644Y3U7_9ZZZZ</name>
<dbReference type="PANTHER" id="PTHR43586">
    <property type="entry name" value="CYSTEINE DESULFURASE"/>
    <property type="match status" value="1"/>
</dbReference>
<protein>
    <submittedName>
        <fullName evidence="3">Kynureninase</fullName>
        <ecNumber evidence="3">3.7.1.3</ecNumber>
    </submittedName>
</protein>
<feature type="region of interest" description="Disordered" evidence="1">
    <location>
        <begin position="43"/>
        <end position="72"/>
    </location>
</feature>
<feature type="compositionally biased region" description="Low complexity" evidence="1">
    <location>
        <begin position="55"/>
        <end position="64"/>
    </location>
</feature>
<dbReference type="Pfam" id="PF00266">
    <property type="entry name" value="Aminotran_5"/>
    <property type="match status" value="1"/>
</dbReference>
<dbReference type="EMBL" id="VSSQ01003840">
    <property type="protein sequence ID" value="MPM22591.1"/>
    <property type="molecule type" value="Genomic_DNA"/>
</dbReference>
<dbReference type="InterPro" id="IPR015424">
    <property type="entry name" value="PyrdxlP-dep_Trfase"/>
</dbReference>
<dbReference type="GO" id="GO:0030429">
    <property type="term" value="F:kynureninase activity"/>
    <property type="evidence" value="ECO:0007669"/>
    <property type="project" value="UniProtKB-EC"/>
</dbReference>
<evidence type="ECO:0000313" key="3">
    <source>
        <dbReference type="EMBL" id="MPM22591.1"/>
    </source>
</evidence>
<feature type="domain" description="Aminotransferase class V" evidence="2">
    <location>
        <begin position="139"/>
        <end position="434"/>
    </location>
</feature>
<keyword evidence="3" id="KW-0378">Hydrolase</keyword>
<dbReference type="InterPro" id="IPR015421">
    <property type="entry name" value="PyrdxlP-dep_Trfase_major"/>
</dbReference>
<dbReference type="EC" id="3.7.1.3" evidence="3"/>
<dbReference type="InterPro" id="IPR015422">
    <property type="entry name" value="PyrdxlP-dep_Trfase_small"/>
</dbReference>
<comment type="caution">
    <text evidence="3">The sequence shown here is derived from an EMBL/GenBank/DDBJ whole genome shotgun (WGS) entry which is preliminary data.</text>
</comment>
<evidence type="ECO:0000256" key="1">
    <source>
        <dbReference type="SAM" id="MobiDB-lite"/>
    </source>
</evidence>